<dbReference type="AlphaFoldDB" id="A0A6V7H372"/>
<keyword evidence="2" id="KW-1185">Reference proteome</keyword>
<accession>A0A6V7H372</accession>
<gene>
    <name evidence="1" type="ORF">MHI_LOCUS424031</name>
</gene>
<feature type="non-terminal residue" evidence="1">
    <location>
        <position position="89"/>
    </location>
</feature>
<sequence>NLSGEGDKGPLIRGVCLIAQHLSRFKKKSPVSQSLSTSTGWLLKLVEGGLFCSNLLRARSPDLRVCDDGNLKITKLKAFESFGNELENV</sequence>
<name>A0A6V7H372_9HYME</name>
<dbReference type="Proteomes" id="UP000752696">
    <property type="component" value="Unassembled WGS sequence"/>
</dbReference>
<reference evidence="1" key="1">
    <citation type="submission" date="2020-07" db="EMBL/GenBank/DDBJ databases">
        <authorList>
            <person name="Nazaruddin N."/>
        </authorList>
    </citation>
    <scope>NUCLEOTIDE SEQUENCE</scope>
</reference>
<evidence type="ECO:0000313" key="1">
    <source>
        <dbReference type="EMBL" id="CAD1473998.1"/>
    </source>
</evidence>
<protein>
    <submittedName>
        <fullName evidence="1">Uncharacterized protein</fullName>
    </submittedName>
</protein>
<comment type="caution">
    <text evidence="1">The sequence shown here is derived from an EMBL/GenBank/DDBJ whole genome shotgun (WGS) entry which is preliminary data.</text>
</comment>
<proteinExistence type="predicted"/>
<organism evidence="1 2">
    <name type="scientific">Heterotrigona itama</name>
    <dbReference type="NCBI Taxonomy" id="395501"/>
    <lineage>
        <taxon>Eukaryota</taxon>
        <taxon>Metazoa</taxon>
        <taxon>Ecdysozoa</taxon>
        <taxon>Arthropoda</taxon>
        <taxon>Hexapoda</taxon>
        <taxon>Insecta</taxon>
        <taxon>Pterygota</taxon>
        <taxon>Neoptera</taxon>
        <taxon>Endopterygota</taxon>
        <taxon>Hymenoptera</taxon>
        <taxon>Apocrita</taxon>
        <taxon>Aculeata</taxon>
        <taxon>Apoidea</taxon>
        <taxon>Anthophila</taxon>
        <taxon>Apidae</taxon>
        <taxon>Heterotrigona</taxon>
    </lineage>
</organism>
<dbReference type="EMBL" id="CAJDYZ010007045">
    <property type="protein sequence ID" value="CAD1473998.1"/>
    <property type="molecule type" value="Genomic_DNA"/>
</dbReference>
<evidence type="ECO:0000313" key="2">
    <source>
        <dbReference type="Proteomes" id="UP000752696"/>
    </source>
</evidence>